<keyword evidence="1" id="KW-0547">Nucleotide-binding</keyword>
<keyword evidence="4" id="KW-1185">Reference proteome</keyword>
<reference evidence="3 4" key="1">
    <citation type="submission" date="2020-02" db="EMBL/GenBank/DDBJ databases">
        <authorList>
            <person name="Ma Q."/>
            <person name="Huang Y."/>
            <person name="Song X."/>
            <person name="Pei D."/>
        </authorList>
    </citation>
    <scope>NUCLEOTIDE SEQUENCE [LARGE SCALE GENOMIC DNA]</scope>
    <source>
        <strain evidence="3">Sxm20200214</strain>
        <tissue evidence="3">Leaf</tissue>
    </source>
</reference>
<dbReference type="PANTHER" id="PTHR24054:SF59">
    <property type="entry name" value="CASEIN KINASE II SUBUNIT ALPHA-3"/>
    <property type="match status" value="1"/>
</dbReference>
<dbReference type="GO" id="GO:0051726">
    <property type="term" value="P:regulation of cell cycle"/>
    <property type="evidence" value="ECO:0007669"/>
    <property type="project" value="TreeGrafter"/>
</dbReference>
<dbReference type="InterPro" id="IPR045216">
    <property type="entry name" value="CK2_alpha"/>
</dbReference>
<evidence type="ECO:0000256" key="2">
    <source>
        <dbReference type="ARBA" id="ARBA00022840"/>
    </source>
</evidence>
<dbReference type="Proteomes" id="UP000886595">
    <property type="component" value="Unassembled WGS sequence"/>
</dbReference>
<dbReference type="GO" id="GO:0005956">
    <property type="term" value="C:protein kinase CK2 complex"/>
    <property type="evidence" value="ECO:0007669"/>
    <property type="project" value="TreeGrafter"/>
</dbReference>
<gene>
    <name evidence="3" type="ORF">Bca52824_060688</name>
</gene>
<keyword evidence="2" id="KW-0067">ATP-binding</keyword>
<dbReference type="GO" id="GO:0005829">
    <property type="term" value="C:cytosol"/>
    <property type="evidence" value="ECO:0007669"/>
    <property type="project" value="TreeGrafter"/>
</dbReference>
<name>A0A8X7R1W3_BRACI</name>
<evidence type="ECO:0000313" key="4">
    <source>
        <dbReference type="Proteomes" id="UP000886595"/>
    </source>
</evidence>
<evidence type="ECO:0000313" key="3">
    <source>
        <dbReference type="EMBL" id="KAG2278133.1"/>
    </source>
</evidence>
<dbReference type="GO" id="GO:0004674">
    <property type="term" value="F:protein serine/threonine kinase activity"/>
    <property type="evidence" value="ECO:0007669"/>
    <property type="project" value="InterPro"/>
</dbReference>
<dbReference type="AlphaFoldDB" id="A0A8X7R1W3"/>
<dbReference type="Gene3D" id="1.10.510.10">
    <property type="entry name" value="Transferase(Phosphotransferase) domain 1"/>
    <property type="match status" value="1"/>
</dbReference>
<accession>A0A8X7R1W3</accession>
<sequence>MEYDLVAYLNKYQLELEPQLEAIVGRHSRKPWSKFINTDNQHLVPPEAIGFMGQGAPGHAYFAQVREAETSRMRNSLNY</sequence>
<protein>
    <submittedName>
        <fullName evidence="3">Uncharacterized protein</fullName>
    </submittedName>
</protein>
<dbReference type="PANTHER" id="PTHR24054">
    <property type="entry name" value="CASEIN KINASE II SUBUNIT ALPHA"/>
    <property type="match status" value="1"/>
</dbReference>
<dbReference type="GO" id="GO:0005524">
    <property type="term" value="F:ATP binding"/>
    <property type="evidence" value="ECO:0007669"/>
    <property type="project" value="UniProtKB-KW"/>
</dbReference>
<evidence type="ECO:0000256" key="1">
    <source>
        <dbReference type="ARBA" id="ARBA00022741"/>
    </source>
</evidence>
<organism evidence="3 4">
    <name type="scientific">Brassica carinata</name>
    <name type="common">Ethiopian mustard</name>
    <name type="synonym">Abyssinian cabbage</name>
    <dbReference type="NCBI Taxonomy" id="52824"/>
    <lineage>
        <taxon>Eukaryota</taxon>
        <taxon>Viridiplantae</taxon>
        <taxon>Streptophyta</taxon>
        <taxon>Embryophyta</taxon>
        <taxon>Tracheophyta</taxon>
        <taxon>Spermatophyta</taxon>
        <taxon>Magnoliopsida</taxon>
        <taxon>eudicotyledons</taxon>
        <taxon>Gunneridae</taxon>
        <taxon>Pentapetalae</taxon>
        <taxon>rosids</taxon>
        <taxon>malvids</taxon>
        <taxon>Brassicales</taxon>
        <taxon>Brassicaceae</taxon>
        <taxon>Brassiceae</taxon>
        <taxon>Brassica</taxon>
    </lineage>
</organism>
<dbReference type="GO" id="GO:0005634">
    <property type="term" value="C:nucleus"/>
    <property type="evidence" value="ECO:0007669"/>
    <property type="project" value="TreeGrafter"/>
</dbReference>
<proteinExistence type="predicted"/>
<dbReference type="OrthoDB" id="10254671at2759"/>
<comment type="caution">
    <text evidence="3">The sequence shown here is derived from an EMBL/GenBank/DDBJ whole genome shotgun (WGS) entry which is preliminary data.</text>
</comment>
<dbReference type="EMBL" id="JAAMPC010000012">
    <property type="protein sequence ID" value="KAG2278133.1"/>
    <property type="molecule type" value="Genomic_DNA"/>
</dbReference>